<dbReference type="InterPro" id="IPR013154">
    <property type="entry name" value="ADH-like_N"/>
</dbReference>
<evidence type="ECO:0000313" key="4">
    <source>
        <dbReference type="EMBL" id="SDK17208.1"/>
    </source>
</evidence>
<dbReference type="SMART" id="SM00829">
    <property type="entry name" value="PKS_ER"/>
    <property type="match status" value="1"/>
</dbReference>
<dbReference type="Pfam" id="PF08240">
    <property type="entry name" value="ADH_N"/>
    <property type="match status" value="1"/>
</dbReference>
<keyword evidence="1" id="KW-0521">NADP</keyword>
<proteinExistence type="predicted"/>
<feature type="region of interest" description="Disordered" evidence="2">
    <location>
        <begin position="277"/>
        <end position="298"/>
    </location>
</feature>
<dbReference type="InterPro" id="IPR013149">
    <property type="entry name" value="ADH-like_C"/>
</dbReference>
<dbReference type="InterPro" id="IPR051603">
    <property type="entry name" value="Zinc-ADH_QOR/CCCR"/>
</dbReference>
<dbReference type="SUPFAM" id="SSF51735">
    <property type="entry name" value="NAD(P)-binding Rossmann-fold domains"/>
    <property type="match status" value="1"/>
</dbReference>
<dbReference type="Gene3D" id="3.90.180.10">
    <property type="entry name" value="Medium-chain alcohol dehydrogenases, catalytic domain"/>
    <property type="match status" value="1"/>
</dbReference>
<dbReference type="OrthoDB" id="9801186at2"/>
<dbReference type="SUPFAM" id="SSF50129">
    <property type="entry name" value="GroES-like"/>
    <property type="match status" value="1"/>
</dbReference>
<dbReference type="Proteomes" id="UP000199213">
    <property type="component" value="Unassembled WGS sequence"/>
</dbReference>
<dbReference type="InterPro" id="IPR020843">
    <property type="entry name" value="ER"/>
</dbReference>
<feature type="domain" description="Enoyl reductase (ER)" evidence="3">
    <location>
        <begin position="10"/>
        <end position="295"/>
    </location>
</feature>
<dbReference type="CDD" id="cd05289">
    <property type="entry name" value="MDR_like_2"/>
    <property type="match status" value="1"/>
</dbReference>
<reference evidence="5" key="1">
    <citation type="submission" date="2016-10" db="EMBL/GenBank/DDBJ databases">
        <authorList>
            <person name="Varghese N."/>
            <person name="Submissions S."/>
        </authorList>
    </citation>
    <scope>NUCLEOTIDE SEQUENCE [LARGE SCALE GENOMIC DNA]</scope>
    <source>
        <strain evidence="5">DSM 45460</strain>
    </source>
</reference>
<evidence type="ECO:0000256" key="2">
    <source>
        <dbReference type="SAM" id="MobiDB-lite"/>
    </source>
</evidence>
<evidence type="ECO:0000259" key="3">
    <source>
        <dbReference type="SMART" id="SM00829"/>
    </source>
</evidence>
<dbReference type="Gene3D" id="3.40.50.720">
    <property type="entry name" value="NAD(P)-binding Rossmann-like Domain"/>
    <property type="match status" value="1"/>
</dbReference>
<dbReference type="RefSeq" id="WP_092627670.1">
    <property type="nucleotide sequence ID" value="NZ_FNFM01000005.1"/>
</dbReference>
<dbReference type="EMBL" id="FNFM01000005">
    <property type="protein sequence ID" value="SDK17208.1"/>
    <property type="molecule type" value="Genomic_DNA"/>
</dbReference>
<dbReference type="PANTHER" id="PTHR44154:SF1">
    <property type="entry name" value="QUINONE OXIDOREDUCTASE"/>
    <property type="match status" value="1"/>
</dbReference>
<sequence>MRAVQFYETGSSEVLRMDEVDRPEPGAGQVRVAVRVAGVNPLDWKLRRGVMPGLSLPHRPGLELSGVVDAVGDSAPFEVGEEVFGWSETGSYAEYALATILARKPSGMSWGDAAALPVAGATALRVLRELELGSGDVLLIHGASGAVGRIAVQLAVEFGATVIGTAGSGRFDDLRGLGAVPVAYGEGLVDRVRELVLRVDAVFDAAGKGVLPESVELRGGTERIITIADPNAAESGVPFSSGKEWDRTPEVLSELADRVVAGELDLQHARAYPLSDAAAAQDDSEAGHSGGKITLEVS</sequence>
<protein>
    <submittedName>
        <fullName evidence="4">NADPH:quinone reductase</fullName>
    </submittedName>
</protein>
<gene>
    <name evidence="4" type="ORF">SAMN04487820_10572</name>
</gene>
<dbReference type="AlphaFoldDB" id="A0A1G8ZQ61"/>
<dbReference type="GO" id="GO:0016491">
    <property type="term" value="F:oxidoreductase activity"/>
    <property type="evidence" value="ECO:0007669"/>
    <property type="project" value="InterPro"/>
</dbReference>
<keyword evidence="5" id="KW-1185">Reference proteome</keyword>
<evidence type="ECO:0000256" key="1">
    <source>
        <dbReference type="ARBA" id="ARBA00022857"/>
    </source>
</evidence>
<accession>A0A1G8ZQ61</accession>
<dbReference type="Pfam" id="PF00107">
    <property type="entry name" value="ADH_zinc_N"/>
    <property type="match status" value="1"/>
</dbReference>
<name>A0A1G8ZQ61_ACTMZ</name>
<dbReference type="InterPro" id="IPR011032">
    <property type="entry name" value="GroES-like_sf"/>
</dbReference>
<organism evidence="4 5">
    <name type="scientific">Actinopolyspora mzabensis</name>
    <dbReference type="NCBI Taxonomy" id="995066"/>
    <lineage>
        <taxon>Bacteria</taxon>
        <taxon>Bacillati</taxon>
        <taxon>Actinomycetota</taxon>
        <taxon>Actinomycetes</taxon>
        <taxon>Actinopolysporales</taxon>
        <taxon>Actinopolysporaceae</taxon>
        <taxon>Actinopolyspora</taxon>
    </lineage>
</organism>
<dbReference type="PANTHER" id="PTHR44154">
    <property type="entry name" value="QUINONE OXIDOREDUCTASE"/>
    <property type="match status" value="1"/>
</dbReference>
<evidence type="ECO:0000313" key="5">
    <source>
        <dbReference type="Proteomes" id="UP000199213"/>
    </source>
</evidence>
<dbReference type="InterPro" id="IPR036291">
    <property type="entry name" value="NAD(P)-bd_dom_sf"/>
</dbReference>